<evidence type="ECO:0000256" key="2">
    <source>
        <dbReference type="ARBA" id="ARBA00022801"/>
    </source>
</evidence>
<dbReference type="InterPro" id="IPR050474">
    <property type="entry name" value="Hel308_SKI2-like"/>
</dbReference>
<evidence type="ECO:0000313" key="8">
    <source>
        <dbReference type="Proteomes" id="UP000000391"/>
    </source>
</evidence>
<dbReference type="SMART" id="SM00487">
    <property type="entry name" value="DEXDc"/>
    <property type="match status" value="1"/>
</dbReference>
<dbReference type="GO" id="GO:0005524">
    <property type="term" value="F:ATP binding"/>
    <property type="evidence" value="ECO:0007669"/>
    <property type="project" value="UniProtKB-KW"/>
</dbReference>
<evidence type="ECO:0000259" key="6">
    <source>
        <dbReference type="PROSITE" id="PS51194"/>
    </source>
</evidence>
<dbReference type="PANTHER" id="PTHR47961:SF1">
    <property type="entry name" value="ATP-DEPENDENT HELICASE MJ1401-RELATED"/>
    <property type="match status" value="1"/>
</dbReference>
<dbReference type="GO" id="GO:0140097">
    <property type="term" value="F:catalytic activity, acting on DNA"/>
    <property type="evidence" value="ECO:0007669"/>
    <property type="project" value="UniProtKB-ARBA"/>
</dbReference>
<proteinExistence type="predicted"/>
<dbReference type="HOGENOM" id="CLU_010611_0_0_2"/>
<dbReference type="InterPro" id="IPR001650">
    <property type="entry name" value="Helicase_C-like"/>
</dbReference>
<keyword evidence="8" id="KW-1185">Reference proteome</keyword>
<evidence type="ECO:0000256" key="1">
    <source>
        <dbReference type="ARBA" id="ARBA00022741"/>
    </source>
</evidence>
<dbReference type="Pfam" id="PF19131">
    <property type="entry name" value="DUF5814"/>
    <property type="match status" value="1"/>
</dbReference>
<gene>
    <name evidence="7" type="ordered locus">Metev_1903</name>
</gene>
<evidence type="ECO:0000256" key="3">
    <source>
        <dbReference type="ARBA" id="ARBA00022806"/>
    </source>
</evidence>
<dbReference type="KEGG" id="mev:Metev_1903"/>
<evidence type="ECO:0000259" key="5">
    <source>
        <dbReference type="PROSITE" id="PS51192"/>
    </source>
</evidence>
<keyword evidence="2" id="KW-0378">Hydrolase</keyword>
<dbReference type="AlphaFoldDB" id="D7EA63"/>
<dbReference type="Pfam" id="PF00271">
    <property type="entry name" value="Helicase_C"/>
    <property type="match status" value="1"/>
</dbReference>
<dbReference type="Pfam" id="PF00270">
    <property type="entry name" value="DEAD"/>
    <property type="match status" value="1"/>
</dbReference>
<accession>D7EA63</accession>
<feature type="domain" description="Helicase ATP-binding" evidence="5">
    <location>
        <begin position="227"/>
        <end position="402"/>
    </location>
</feature>
<keyword evidence="3 7" id="KW-0347">Helicase</keyword>
<dbReference type="InterPro" id="IPR043852">
    <property type="entry name" value="DUF5814"/>
</dbReference>
<evidence type="ECO:0000313" key="7">
    <source>
        <dbReference type="EMBL" id="ADI74734.1"/>
    </source>
</evidence>
<keyword evidence="1" id="KW-0547">Nucleotide-binding</keyword>
<dbReference type="OrthoDB" id="39583at2157"/>
<dbReference type="Gene3D" id="3.40.50.300">
    <property type="entry name" value="P-loop containing nucleotide triphosphate hydrolases"/>
    <property type="match status" value="2"/>
</dbReference>
<keyword evidence="4" id="KW-0067">ATP-binding</keyword>
<dbReference type="GO" id="GO:0016787">
    <property type="term" value="F:hydrolase activity"/>
    <property type="evidence" value="ECO:0007669"/>
    <property type="project" value="UniProtKB-KW"/>
</dbReference>
<organism evidence="7 8">
    <name type="scientific">Methanohalobium evestigatum (strain ATCC BAA-1072 / DSM 3721 / NBRC 107634 / OCM 161 / Z-7303)</name>
    <dbReference type="NCBI Taxonomy" id="644295"/>
    <lineage>
        <taxon>Archaea</taxon>
        <taxon>Methanobacteriati</taxon>
        <taxon>Methanobacteriota</taxon>
        <taxon>Stenosarchaea group</taxon>
        <taxon>Methanomicrobia</taxon>
        <taxon>Methanosarcinales</taxon>
        <taxon>Methanosarcinaceae</taxon>
        <taxon>Methanohalobium</taxon>
    </lineage>
</organism>
<dbReference type="Proteomes" id="UP000000391">
    <property type="component" value="Chromosome"/>
</dbReference>
<dbReference type="InterPro" id="IPR027417">
    <property type="entry name" value="P-loop_NTPase"/>
</dbReference>
<dbReference type="STRING" id="644295.Metev_1903"/>
<dbReference type="GO" id="GO:0004386">
    <property type="term" value="F:helicase activity"/>
    <property type="evidence" value="ECO:0007669"/>
    <property type="project" value="UniProtKB-KW"/>
</dbReference>
<name>D7EA63_METEZ</name>
<dbReference type="PROSITE" id="PS51194">
    <property type="entry name" value="HELICASE_CTER"/>
    <property type="match status" value="1"/>
</dbReference>
<dbReference type="EMBL" id="CP002069">
    <property type="protein sequence ID" value="ADI74734.1"/>
    <property type="molecule type" value="Genomic_DNA"/>
</dbReference>
<dbReference type="GO" id="GO:0003676">
    <property type="term" value="F:nucleic acid binding"/>
    <property type="evidence" value="ECO:0007669"/>
    <property type="project" value="InterPro"/>
</dbReference>
<dbReference type="PROSITE" id="PS51192">
    <property type="entry name" value="HELICASE_ATP_BIND_1"/>
    <property type="match status" value="1"/>
</dbReference>
<dbReference type="RefSeq" id="WP_013195299.1">
    <property type="nucleotide sequence ID" value="NC_014253.1"/>
</dbReference>
<reference evidence="7 8" key="1">
    <citation type="submission" date="2010-06" db="EMBL/GenBank/DDBJ databases">
        <title>Complete sequence chromosome of Methanohalobium evestigatum Z-7303.</title>
        <authorList>
            <consortium name="US DOE Joint Genome Institute"/>
            <person name="Lucas S."/>
            <person name="Copeland A."/>
            <person name="Lapidus A."/>
            <person name="Cheng J.-F."/>
            <person name="Bruce D."/>
            <person name="Goodwin L."/>
            <person name="Pitluck S."/>
            <person name="Saunders E."/>
            <person name="Detter J.C."/>
            <person name="Han C."/>
            <person name="Tapia R."/>
            <person name="Land M."/>
            <person name="Hauser L."/>
            <person name="Kyrpides N."/>
            <person name="Mikhailova N."/>
            <person name="Sieprawska-Lupa M."/>
            <person name="Whitman W.B."/>
            <person name="Anderson I."/>
            <person name="Woyke T."/>
        </authorList>
    </citation>
    <scope>NUCLEOTIDE SEQUENCE [LARGE SCALE GENOMIC DNA]</scope>
    <source>
        <strain evidence="8">ATCC BAA-1072 / DSM 3721 / NBRC 107634 / OCM 161 / Z-7303</strain>
    </source>
</reference>
<dbReference type="InterPro" id="IPR011545">
    <property type="entry name" value="DEAD/DEAH_box_helicase_dom"/>
</dbReference>
<dbReference type="GeneID" id="9347562"/>
<dbReference type="SMART" id="SM00490">
    <property type="entry name" value="HELICc"/>
    <property type="match status" value="1"/>
</dbReference>
<sequence length="827" mass="93607">MTLWTVVSAQKSKFKVMPIKNKKKVPIFLGELILGNTSAGPRPHKFKVYKEGKGEYRSPEEFVDLLRMSNRIMVVNGEYDEQESDFFEMLKGYQLKGEYVNACRHCLLKNRFNFVNKKSIRYHNELICEDCAKGELENALNNAQYRYSEEAIEHLKQLLIKTRDFDRTLGMLNPETIDSDLTRYDTIESNPDVSTIKIDDIPINKKFKQHLQKKSEYLLPVQSLSVQKGLLDGNNQLVMSATATGKTLIGELAGINNVLNKRGKMLFLVPLVALANQKYDQFTKNYSHLGIKTSIRVGSSRIKTSKTASMRTTLDSDIIVGTYEGLDYVLRTGDADKLGNIGTVVIDEVHMLEDAERGHRIDGLISRLKYTVPEAQFIYLSATVANPEWFSQKLGAYLVEYEYRPVPIERHLVFSDDSKKVNLITKLVKDEYSQYSSKGYRGQSIIFTNSRKNCHRISDALPMSSAAYHAGLTGYERKKIENKFQNGELPAVVTTAALAAGVDFPASQVIFESLAMGIDWITMQEFLQMLGRAGRPDYHDRGTVVLLATPDKNYTGEQKLTEDEVAIQLLKGEMEHTGVEYGEDENMEEILASSALTTSKSDLKAIHNKFIGGYGFSQFFNQLKKYKFINQKGEKIYLTKFGKIAARHFLSVTKAFLIRDAVLAGTEPINIVTNLEFFDSVYFKHASRISRTLKVNLPARVFQGGTIDILFEGENLSKLDESLQDQIYEFAEDFLTCNCKDSPYCGCPEHKFSSKLISLRAEGNDPEEIIKQLEIRYGITAYVGDLYDYLDDVIRNLDAVEQMAKAYSKKDIAKNAYTLKRNVEGSG</sequence>
<dbReference type="InterPro" id="IPR014001">
    <property type="entry name" value="Helicase_ATP-bd"/>
</dbReference>
<evidence type="ECO:0000256" key="4">
    <source>
        <dbReference type="ARBA" id="ARBA00022840"/>
    </source>
</evidence>
<dbReference type="PANTHER" id="PTHR47961">
    <property type="entry name" value="DNA POLYMERASE THETA, PUTATIVE (AFU_ORTHOLOGUE AFUA_1G05260)-RELATED"/>
    <property type="match status" value="1"/>
</dbReference>
<protein>
    <submittedName>
        <fullName evidence="7">DEAD/DEAH box helicase domain protein</fullName>
    </submittedName>
</protein>
<dbReference type="SUPFAM" id="SSF52540">
    <property type="entry name" value="P-loop containing nucleoside triphosphate hydrolases"/>
    <property type="match status" value="1"/>
</dbReference>
<feature type="domain" description="Helicase C-terminal" evidence="6">
    <location>
        <begin position="423"/>
        <end position="591"/>
    </location>
</feature>